<dbReference type="PANTHER" id="PTHR47306:SF2">
    <property type="entry name" value="CORE-BINDING (CB) DOMAIN-CONTAINING PROTEIN"/>
    <property type="match status" value="1"/>
</dbReference>
<dbReference type="PANTHER" id="PTHR47306">
    <property type="entry name" value="SI:CH211-178J18.4-RELATED"/>
    <property type="match status" value="1"/>
</dbReference>
<gene>
    <name evidence="1" type="ORF">PLEPLA_LOCUS23074</name>
</gene>
<evidence type="ECO:0000313" key="2">
    <source>
        <dbReference type="Proteomes" id="UP001153269"/>
    </source>
</evidence>
<accession>A0A9N7UM96</accession>
<dbReference type="Proteomes" id="UP001153269">
    <property type="component" value="Unassembled WGS sequence"/>
</dbReference>
<reference evidence="1" key="1">
    <citation type="submission" date="2020-03" db="EMBL/GenBank/DDBJ databases">
        <authorList>
            <person name="Weist P."/>
        </authorList>
    </citation>
    <scope>NUCLEOTIDE SEQUENCE</scope>
</reference>
<proteinExistence type="predicted"/>
<evidence type="ECO:0000313" key="1">
    <source>
        <dbReference type="EMBL" id="CAB1434973.1"/>
    </source>
</evidence>
<keyword evidence="2" id="KW-1185">Reference proteome</keyword>
<dbReference type="AlphaFoldDB" id="A0A9N7UM96"/>
<protein>
    <submittedName>
        <fullName evidence="1">Uncharacterized protein</fullName>
    </submittedName>
</protein>
<sequence length="109" mass="12266">MAPRKSSRHWLLCPVCMKTQESLSCHLRRSCLKESEESDREEVVEKAKSDVLDLLKTGRAFSYKVLSRIVSSSNPLKSLIVIGREANRKLTAGQKFVSRFCTGVASHVE</sequence>
<comment type="caution">
    <text evidence="1">The sequence shown here is derived from an EMBL/GenBank/DDBJ whole genome shotgun (WGS) entry which is preliminary data.</text>
</comment>
<dbReference type="EMBL" id="CADEAL010001718">
    <property type="protein sequence ID" value="CAB1434973.1"/>
    <property type="molecule type" value="Genomic_DNA"/>
</dbReference>
<name>A0A9N7UM96_PLEPL</name>
<organism evidence="1 2">
    <name type="scientific">Pleuronectes platessa</name>
    <name type="common">European plaice</name>
    <dbReference type="NCBI Taxonomy" id="8262"/>
    <lineage>
        <taxon>Eukaryota</taxon>
        <taxon>Metazoa</taxon>
        <taxon>Chordata</taxon>
        <taxon>Craniata</taxon>
        <taxon>Vertebrata</taxon>
        <taxon>Euteleostomi</taxon>
        <taxon>Actinopterygii</taxon>
        <taxon>Neopterygii</taxon>
        <taxon>Teleostei</taxon>
        <taxon>Neoteleostei</taxon>
        <taxon>Acanthomorphata</taxon>
        <taxon>Carangaria</taxon>
        <taxon>Pleuronectiformes</taxon>
        <taxon>Pleuronectoidei</taxon>
        <taxon>Pleuronectidae</taxon>
        <taxon>Pleuronectes</taxon>
    </lineage>
</organism>